<gene>
    <name evidence="2" type="ORF">KFE25_008299</name>
</gene>
<reference evidence="2" key="1">
    <citation type="submission" date="2021-05" db="EMBL/GenBank/DDBJ databases">
        <title>The genome of the haptophyte Pavlova lutheri (Diacronema luteri, Pavlovales) - a model for lipid biosynthesis in eukaryotic algae.</title>
        <authorList>
            <person name="Hulatt C.J."/>
            <person name="Posewitz M.C."/>
        </authorList>
    </citation>
    <scope>NUCLEOTIDE SEQUENCE</scope>
    <source>
        <strain evidence="2">NIVA-4/92</strain>
    </source>
</reference>
<keyword evidence="3" id="KW-1185">Reference proteome</keyword>
<feature type="compositionally biased region" description="Basic and acidic residues" evidence="1">
    <location>
        <begin position="216"/>
        <end position="237"/>
    </location>
</feature>
<comment type="caution">
    <text evidence="2">The sequence shown here is derived from an EMBL/GenBank/DDBJ whole genome shotgun (WGS) entry which is preliminary data.</text>
</comment>
<evidence type="ECO:0000313" key="3">
    <source>
        <dbReference type="Proteomes" id="UP000751190"/>
    </source>
</evidence>
<evidence type="ECO:0000313" key="2">
    <source>
        <dbReference type="EMBL" id="KAG8466920.1"/>
    </source>
</evidence>
<dbReference type="AlphaFoldDB" id="A0A8J5XS57"/>
<evidence type="ECO:0000256" key="1">
    <source>
        <dbReference type="SAM" id="MobiDB-lite"/>
    </source>
</evidence>
<feature type="region of interest" description="Disordered" evidence="1">
    <location>
        <begin position="216"/>
        <end position="244"/>
    </location>
</feature>
<proteinExistence type="predicted"/>
<dbReference type="EMBL" id="JAGTXO010000007">
    <property type="protein sequence ID" value="KAG8466920.1"/>
    <property type="molecule type" value="Genomic_DNA"/>
</dbReference>
<organism evidence="2 3">
    <name type="scientific">Diacronema lutheri</name>
    <name type="common">Unicellular marine alga</name>
    <name type="synonym">Monochrysis lutheri</name>
    <dbReference type="NCBI Taxonomy" id="2081491"/>
    <lineage>
        <taxon>Eukaryota</taxon>
        <taxon>Haptista</taxon>
        <taxon>Haptophyta</taxon>
        <taxon>Pavlovophyceae</taxon>
        <taxon>Pavlovales</taxon>
        <taxon>Pavlovaceae</taxon>
        <taxon>Diacronema</taxon>
    </lineage>
</organism>
<feature type="compositionally biased region" description="Basic and acidic residues" evidence="1">
    <location>
        <begin position="61"/>
        <end position="76"/>
    </location>
</feature>
<dbReference type="OMA" id="ANAEQTH"/>
<dbReference type="OrthoDB" id="10645667at2759"/>
<sequence length="571" mass="59432">MASAVARLDQAPDLPSPPAMPLVLTPIVSEQLVVVRFDDKKRKPPPRVASPEQSHCPSARTLERRSSAAEANHQHSLELKKARAAELGSRRVECALANVLAKRSSAMRALSARMASADEKRDTSKKLQALRFEKARFLRQAAREARDKLDAVRADAVAASLDKVERAAAKHRQLLTGVSLSNAARIQRAKHIAEQARRSADGAVAALEHKLAAASGRADDALEAKRSPLKAHNERVRSVANRRSAERVAAAAQLAATTRRHEADVAAKRTERIAERVAKAGATAERAASHAKGAAELAEQSRARIVHAMFRRLQAAEATRAAALRTPTKQARAKARSVNTALLLVEPPTKRLPAALRARLELSDEARAACDAKAAPRAAAAAERAAARVDAVARAARALNARVCAAAAKRAAVAAARAAKCAAGAAAGATRAAAMRASRAAKASAAARARTAAAERFAALVGALVAASATDAERVRTARGRRAARLARGARGRAARAALRAHAVAARRVALVGAARARSAAASSKEAKAAARRALVLAAAQAKASALALSLGAKKFATAPPSPAVPVEAAC</sequence>
<dbReference type="Proteomes" id="UP000751190">
    <property type="component" value="Unassembled WGS sequence"/>
</dbReference>
<feature type="region of interest" description="Disordered" evidence="1">
    <location>
        <begin position="40"/>
        <end position="76"/>
    </location>
</feature>
<protein>
    <submittedName>
        <fullName evidence="2">Uncharacterized protein</fullName>
    </submittedName>
</protein>
<accession>A0A8J5XS57</accession>
<name>A0A8J5XS57_DIALT</name>